<reference evidence="1" key="1">
    <citation type="journal article" date="2020" name="bioRxiv">
        <title>Chromosome-level reference genome of the European wasp spider Argiope bruennichi: a resource for studies on range expansion and evolutionary adaptation.</title>
        <authorList>
            <person name="Sheffer M.M."/>
            <person name="Hoppe A."/>
            <person name="Krehenwinkel H."/>
            <person name="Uhl G."/>
            <person name="Kuss A.W."/>
            <person name="Jensen L."/>
            <person name="Jensen C."/>
            <person name="Gillespie R.G."/>
            <person name="Hoff K.J."/>
            <person name="Prost S."/>
        </authorList>
    </citation>
    <scope>NUCLEOTIDE SEQUENCE</scope>
</reference>
<name>A0A8T0FER4_ARGBR</name>
<reference evidence="1" key="2">
    <citation type="submission" date="2020-06" db="EMBL/GenBank/DDBJ databases">
        <authorList>
            <person name="Sheffer M."/>
        </authorList>
    </citation>
    <scope>NUCLEOTIDE SEQUENCE</scope>
</reference>
<evidence type="ECO:0000313" key="2">
    <source>
        <dbReference type="Proteomes" id="UP000807504"/>
    </source>
</evidence>
<proteinExistence type="predicted"/>
<evidence type="ECO:0000313" key="1">
    <source>
        <dbReference type="EMBL" id="KAF8789566.1"/>
    </source>
</evidence>
<dbReference type="AlphaFoldDB" id="A0A8T0FER4"/>
<dbReference type="Proteomes" id="UP000807504">
    <property type="component" value="Unassembled WGS sequence"/>
</dbReference>
<comment type="caution">
    <text evidence="1">The sequence shown here is derived from an EMBL/GenBank/DDBJ whole genome shotgun (WGS) entry which is preliminary data.</text>
</comment>
<organism evidence="1 2">
    <name type="scientific">Argiope bruennichi</name>
    <name type="common">Wasp spider</name>
    <name type="synonym">Aranea bruennichi</name>
    <dbReference type="NCBI Taxonomy" id="94029"/>
    <lineage>
        <taxon>Eukaryota</taxon>
        <taxon>Metazoa</taxon>
        <taxon>Ecdysozoa</taxon>
        <taxon>Arthropoda</taxon>
        <taxon>Chelicerata</taxon>
        <taxon>Arachnida</taxon>
        <taxon>Araneae</taxon>
        <taxon>Araneomorphae</taxon>
        <taxon>Entelegynae</taxon>
        <taxon>Araneoidea</taxon>
        <taxon>Araneidae</taxon>
        <taxon>Argiope</taxon>
    </lineage>
</organism>
<gene>
    <name evidence="1" type="ORF">HNY73_007496</name>
</gene>
<keyword evidence="2" id="KW-1185">Reference proteome</keyword>
<sequence>MFTLDHLKFLDSNQFLDASLDALVHNLNISKHSFKIQPEVVDPRLDAKQPVQPAFDSTKLVQRPVSNSWKPCHFYKPPDRQVHKNSTNYVLDIRNVSSGECPVLKFVPLKTGTPRLWDDEILVENLVRTAKSSASTLEENLRPDRIDFQSLEKRFVAQQRQPWRCKSGTQAVSATTNAESCKLETSRGWFPHVYPPENFRDSSARVYTISEIPVLESSQLSETAQVLRNFRGPAPGVQNFRDCSTRVLKTSEIPAPELRAVGIPARSQNVHRDSEPVLKCSSKLPAPESPDIPFMQSPVPQFPSGTSLNKMILIEDLRKQIKELRAKIEQLQNCEE</sequence>
<accession>A0A8T0FER4</accession>
<dbReference type="EMBL" id="JABXBU010000012">
    <property type="protein sequence ID" value="KAF8789566.1"/>
    <property type="molecule type" value="Genomic_DNA"/>
</dbReference>
<protein>
    <submittedName>
        <fullName evidence="1">Uncharacterized protein</fullName>
    </submittedName>
</protein>